<comment type="caution">
    <text evidence="1">The sequence shown here is derived from an EMBL/GenBank/DDBJ whole genome shotgun (WGS) entry which is preliminary data.</text>
</comment>
<name>A0ABN2T789_9ACTN</name>
<proteinExistence type="predicted"/>
<protein>
    <submittedName>
        <fullName evidence="1">Uncharacterized protein</fullName>
    </submittedName>
</protein>
<organism evidence="1 2">
    <name type="scientific">Nocardiopsis rhodophaea</name>
    <dbReference type="NCBI Taxonomy" id="280238"/>
    <lineage>
        <taxon>Bacteria</taxon>
        <taxon>Bacillati</taxon>
        <taxon>Actinomycetota</taxon>
        <taxon>Actinomycetes</taxon>
        <taxon>Streptosporangiales</taxon>
        <taxon>Nocardiopsidaceae</taxon>
        <taxon>Nocardiopsis</taxon>
    </lineage>
</organism>
<evidence type="ECO:0000313" key="1">
    <source>
        <dbReference type="EMBL" id="GAA2000110.1"/>
    </source>
</evidence>
<dbReference type="Proteomes" id="UP001501585">
    <property type="component" value="Unassembled WGS sequence"/>
</dbReference>
<keyword evidence="2" id="KW-1185">Reference proteome</keyword>
<gene>
    <name evidence="1" type="ORF">GCM10009799_29240</name>
</gene>
<evidence type="ECO:0000313" key="2">
    <source>
        <dbReference type="Proteomes" id="UP001501585"/>
    </source>
</evidence>
<reference evidence="1 2" key="1">
    <citation type="journal article" date="2019" name="Int. J. Syst. Evol. Microbiol.">
        <title>The Global Catalogue of Microorganisms (GCM) 10K type strain sequencing project: providing services to taxonomists for standard genome sequencing and annotation.</title>
        <authorList>
            <consortium name="The Broad Institute Genomics Platform"/>
            <consortium name="The Broad Institute Genome Sequencing Center for Infectious Disease"/>
            <person name="Wu L."/>
            <person name="Ma J."/>
        </authorList>
    </citation>
    <scope>NUCLEOTIDE SEQUENCE [LARGE SCALE GENOMIC DNA]</scope>
    <source>
        <strain evidence="1 2">JCM 15313</strain>
    </source>
</reference>
<accession>A0ABN2T789</accession>
<dbReference type="EMBL" id="BAAAPC010000011">
    <property type="protein sequence ID" value="GAA2000110.1"/>
    <property type="molecule type" value="Genomic_DNA"/>
</dbReference>
<sequence>MVAPTTATTGDDGRHGRLRLAKRFEIVDGGLAEPIVHTQHLSPARWGRGLLAAHPVAVAVKV</sequence>